<proteinExistence type="predicted"/>
<keyword evidence="3" id="KW-1185">Reference proteome</keyword>
<sequence>MGAVTGAAGAAATRMSGTARGVRFGAPAADDHRSGEGPRATGAGGRAATGGWGEPGGPGLR</sequence>
<dbReference type="EMBL" id="BJNG01000006">
    <property type="protein sequence ID" value="GEC18572.1"/>
    <property type="molecule type" value="Genomic_DNA"/>
</dbReference>
<dbReference type="AlphaFoldDB" id="A0A4Y3WHY4"/>
<feature type="compositionally biased region" description="Low complexity" evidence="1">
    <location>
        <begin position="1"/>
        <end position="21"/>
    </location>
</feature>
<evidence type="ECO:0000313" key="2">
    <source>
        <dbReference type="EMBL" id="GEC18572.1"/>
    </source>
</evidence>
<comment type="caution">
    <text evidence="2">The sequence shown here is derived from an EMBL/GenBank/DDBJ whole genome shotgun (WGS) entry which is preliminary data.</text>
</comment>
<name>A0A4Y3WHY4_9PSEU</name>
<reference evidence="2 3" key="1">
    <citation type="submission" date="2019-06" db="EMBL/GenBank/DDBJ databases">
        <title>Whole genome shotgun sequence of Pseudonocardia hydrocarbonoxydans NBRC 14498.</title>
        <authorList>
            <person name="Hosoyama A."/>
            <person name="Uohara A."/>
            <person name="Ohji S."/>
            <person name="Ichikawa N."/>
        </authorList>
    </citation>
    <scope>NUCLEOTIDE SEQUENCE [LARGE SCALE GENOMIC DNA]</scope>
    <source>
        <strain evidence="2 3">NBRC 14498</strain>
    </source>
</reference>
<feature type="compositionally biased region" description="Gly residues" evidence="1">
    <location>
        <begin position="42"/>
        <end position="61"/>
    </location>
</feature>
<dbReference type="Proteomes" id="UP000320338">
    <property type="component" value="Unassembled WGS sequence"/>
</dbReference>
<evidence type="ECO:0000256" key="1">
    <source>
        <dbReference type="SAM" id="MobiDB-lite"/>
    </source>
</evidence>
<feature type="region of interest" description="Disordered" evidence="1">
    <location>
        <begin position="1"/>
        <end position="61"/>
    </location>
</feature>
<accession>A0A4Y3WHY4</accession>
<organism evidence="2 3">
    <name type="scientific">Pseudonocardia hydrocarbonoxydans</name>
    <dbReference type="NCBI Taxonomy" id="76726"/>
    <lineage>
        <taxon>Bacteria</taxon>
        <taxon>Bacillati</taxon>
        <taxon>Actinomycetota</taxon>
        <taxon>Actinomycetes</taxon>
        <taxon>Pseudonocardiales</taxon>
        <taxon>Pseudonocardiaceae</taxon>
        <taxon>Pseudonocardia</taxon>
    </lineage>
</organism>
<gene>
    <name evidence="2" type="ORF">PHY01_08550</name>
</gene>
<protein>
    <submittedName>
        <fullName evidence="2">Uncharacterized protein</fullName>
    </submittedName>
</protein>
<evidence type="ECO:0000313" key="3">
    <source>
        <dbReference type="Proteomes" id="UP000320338"/>
    </source>
</evidence>